<keyword evidence="1" id="KW-0812">Transmembrane</keyword>
<dbReference type="Proteomes" id="UP000268093">
    <property type="component" value="Unassembled WGS sequence"/>
</dbReference>
<evidence type="ECO:0000313" key="3">
    <source>
        <dbReference type="EMBL" id="RUO98199.1"/>
    </source>
</evidence>
<dbReference type="AlphaFoldDB" id="A0A433A672"/>
<organism evidence="3 4">
    <name type="scientific">Jimgerdemannia flammicorona</name>
    <dbReference type="NCBI Taxonomy" id="994334"/>
    <lineage>
        <taxon>Eukaryota</taxon>
        <taxon>Fungi</taxon>
        <taxon>Fungi incertae sedis</taxon>
        <taxon>Mucoromycota</taxon>
        <taxon>Mucoromycotina</taxon>
        <taxon>Endogonomycetes</taxon>
        <taxon>Endogonales</taxon>
        <taxon>Endogonaceae</taxon>
        <taxon>Jimgerdemannia</taxon>
    </lineage>
</organism>
<comment type="caution">
    <text evidence="3">The sequence shown here is derived from an EMBL/GenBank/DDBJ whole genome shotgun (WGS) entry which is preliminary data.</text>
</comment>
<dbReference type="OrthoDB" id="653904at2759"/>
<evidence type="ECO:0000259" key="2">
    <source>
        <dbReference type="Pfam" id="PF00808"/>
    </source>
</evidence>
<name>A0A433A672_9FUNG</name>
<accession>A0A433A672</accession>
<evidence type="ECO:0000256" key="1">
    <source>
        <dbReference type="SAM" id="Phobius"/>
    </source>
</evidence>
<proteinExistence type="predicted"/>
<gene>
    <name evidence="3" type="ORF">BC936DRAFT_140782</name>
</gene>
<dbReference type="GO" id="GO:0046982">
    <property type="term" value="F:protein heterodimerization activity"/>
    <property type="evidence" value="ECO:0007669"/>
    <property type="project" value="InterPro"/>
</dbReference>
<dbReference type="Pfam" id="PF00808">
    <property type="entry name" value="CBFD_NFYB_HMF"/>
    <property type="match status" value="1"/>
</dbReference>
<dbReference type="Gene3D" id="1.10.20.10">
    <property type="entry name" value="Histone, subunit A"/>
    <property type="match status" value="1"/>
</dbReference>
<dbReference type="InterPro" id="IPR009072">
    <property type="entry name" value="Histone-fold"/>
</dbReference>
<keyword evidence="1" id="KW-0472">Membrane</keyword>
<sequence>MDSVAEWESRRRPVTQKKRPGQLASFGDIIIMGESDSVGGASLVVFISCLYILQVLSSPSKTTMKKKYKTTFPVARIKKIMQMDEDVGKVAQATPVLICTLVFISFHNRL</sequence>
<keyword evidence="4" id="KW-1185">Reference proteome</keyword>
<dbReference type="InterPro" id="IPR003958">
    <property type="entry name" value="CBFA_NFYB_domain"/>
</dbReference>
<reference evidence="3 4" key="1">
    <citation type="journal article" date="2018" name="New Phytol.">
        <title>Phylogenomics of Endogonaceae and evolution of mycorrhizas within Mucoromycota.</title>
        <authorList>
            <person name="Chang Y."/>
            <person name="Desiro A."/>
            <person name="Na H."/>
            <person name="Sandor L."/>
            <person name="Lipzen A."/>
            <person name="Clum A."/>
            <person name="Barry K."/>
            <person name="Grigoriev I.V."/>
            <person name="Martin F.M."/>
            <person name="Stajich J.E."/>
            <person name="Smith M.E."/>
            <person name="Bonito G."/>
            <person name="Spatafora J.W."/>
        </authorList>
    </citation>
    <scope>NUCLEOTIDE SEQUENCE [LARGE SCALE GENOMIC DNA]</scope>
    <source>
        <strain evidence="3 4">GMNB39</strain>
    </source>
</reference>
<protein>
    <recommendedName>
        <fullName evidence="2">Transcription factor CBF/NF-Y/archaeal histone domain-containing protein</fullName>
    </recommendedName>
</protein>
<feature type="transmembrane region" description="Helical" evidence="1">
    <location>
        <begin position="38"/>
        <end position="57"/>
    </location>
</feature>
<dbReference type="EMBL" id="RBNI01017887">
    <property type="protein sequence ID" value="RUO98199.1"/>
    <property type="molecule type" value="Genomic_DNA"/>
</dbReference>
<dbReference type="SUPFAM" id="SSF47113">
    <property type="entry name" value="Histone-fold"/>
    <property type="match status" value="1"/>
</dbReference>
<keyword evidence="1" id="KW-1133">Transmembrane helix</keyword>
<feature type="domain" description="Transcription factor CBF/NF-Y/archaeal histone" evidence="2">
    <location>
        <begin position="71"/>
        <end position="99"/>
    </location>
</feature>
<evidence type="ECO:0000313" key="4">
    <source>
        <dbReference type="Proteomes" id="UP000268093"/>
    </source>
</evidence>